<keyword evidence="1" id="KW-0677">Repeat</keyword>
<dbReference type="PANTHER" id="PTHR46512:SF9">
    <property type="entry name" value="PEPTIDYLPROLYL ISOMERASE"/>
    <property type="match status" value="1"/>
</dbReference>
<dbReference type="EC" id="5.2.1.8" evidence="3"/>
<accession>A0AAJ7P9L5</accession>
<dbReference type="SUPFAM" id="SSF54534">
    <property type="entry name" value="FKBP-like"/>
    <property type="match status" value="1"/>
</dbReference>
<keyword evidence="3" id="KW-0697">Rotamase</keyword>
<dbReference type="RefSeq" id="XP_018493902.1">
    <property type="nucleotide sequence ID" value="XM_018638386.1"/>
</dbReference>
<gene>
    <name evidence="6" type="primary">LOC108863793</name>
</gene>
<dbReference type="InterPro" id="IPR050754">
    <property type="entry name" value="FKBP4/5/8-like"/>
</dbReference>
<evidence type="ECO:0000313" key="6">
    <source>
        <dbReference type="RefSeq" id="XP_018493902.1"/>
    </source>
</evidence>
<proteinExistence type="predicted"/>
<evidence type="ECO:0000259" key="4">
    <source>
        <dbReference type="PROSITE" id="PS50059"/>
    </source>
</evidence>
<dbReference type="Gene3D" id="3.10.50.40">
    <property type="match status" value="1"/>
</dbReference>
<dbReference type="PANTHER" id="PTHR46512">
    <property type="entry name" value="PEPTIDYLPROLYL ISOMERASE"/>
    <property type="match status" value="1"/>
</dbReference>
<keyword evidence="2" id="KW-0802">TPR repeat</keyword>
<protein>
    <recommendedName>
        <fullName evidence="3">peptidylprolyl isomerase</fullName>
        <ecNumber evidence="3">5.2.1.8</ecNumber>
    </recommendedName>
</protein>
<dbReference type="Proteomes" id="UP000694867">
    <property type="component" value="Unplaced"/>
</dbReference>
<keyword evidence="5" id="KW-1185">Reference proteome</keyword>
<reference evidence="6" key="1">
    <citation type="submission" date="2025-08" db="UniProtKB">
        <authorList>
            <consortium name="RefSeq"/>
        </authorList>
    </citation>
    <scope>IDENTIFICATION</scope>
</reference>
<evidence type="ECO:0000313" key="5">
    <source>
        <dbReference type="Proteomes" id="UP000694867"/>
    </source>
</evidence>
<dbReference type="InterPro" id="IPR046357">
    <property type="entry name" value="PPIase_dom_sf"/>
</dbReference>
<organism evidence="5 6">
    <name type="scientific">Galendromus occidentalis</name>
    <name type="common">western predatory mite</name>
    <dbReference type="NCBI Taxonomy" id="34638"/>
    <lineage>
        <taxon>Eukaryota</taxon>
        <taxon>Metazoa</taxon>
        <taxon>Ecdysozoa</taxon>
        <taxon>Arthropoda</taxon>
        <taxon>Chelicerata</taxon>
        <taxon>Arachnida</taxon>
        <taxon>Acari</taxon>
        <taxon>Parasitiformes</taxon>
        <taxon>Mesostigmata</taxon>
        <taxon>Gamasina</taxon>
        <taxon>Phytoseioidea</taxon>
        <taxon>Phytoseiidae</taxon>
        <taxon>Typhlodrominae</taxon>
        <taxon>Galendromus</taxon>
    </lineage>
</organism>
<evidence type="ECO:0000256" key="3">
    <source>
        <dbReference type="PROSITE-ProRule" id="PRU00277"/>
    </source>
</evidence>
<comment type="catalytic activity">
    <reaction evidence="3">
        <text>[protein]-peptidylproline (omega=180) = [protein]-peptidylproline (omega=0)</text>
        <dbReference type="Rhea" id="RHEA:16237"/>
        <dbReference type="Rhea" id="RHEA-COMP:10747"/>
        <dbReference type="Rhea" id="RHEA-COMP:10748"/>
        <dbReference type="ChEBI" id="CHEBI:83833"/>
        <dbReference type="ChEBI" id="CHEBI:83834"/>
        <dbReference type="EC" id="5.2.1.8"/>
    </reaction>
</comment>
<dbReference type="InterPro" id="IPR001179">
    <property type="entry name" value="PPIase_FKBP_dom"/>
</dbReference>
<evidence type="ECO:0000256" key="2">
    <source>
        <dbReference type="ARBA" id="ARBA00022803"/>
    </source>
</evidence>
<name>A0AAJ7P9L5_9ACAR</name>
<dbReference type="KEGG" id="goe:108863793"/>
<dbReference type="InterPro" id="IPR011990">
    <property type="entry name" value="TPR-like_helical_dom_sf"/>
</dbReference>
<feature type="domain" description="PPIase FKBP-type" evidence="4">
    <location>
        <begin position="40"/>
        <end position="128"/>
    </location>
</feature>
<dbReference type="PROSITE" id="PS50059">
    <property type="entry name" value="FKBP_PPIASE"/>
    <property type="match status" value="1"/>
</dbReference>
<sequence length="375" mass="42527">MAKLDKISIETLKGKGEALLPKLLYKLQLAPGAGEDVPENSEVQVELRLIVRGQSIIEYSQEPFVKQLEQVLPTGLKIALSSMRKGERALIWMDSALAFGSSALSLEPGVKIAKDSNLVFEVFLRSWNDKPESTKLRFKDRTPFDSMALIREDLNAAEALIENGKKLQALRILKRSLWSARKVQIDAEKSPAEERARQSFVHAITVKTAECAYELGHYPLAVSLSKEALEVDRFDAYVNYICGCAYFSLGYVSSATRYIRAAHHSDLQNGTYERKMREIERHQALLNKDVDYDSDREEFEEYAAHCLKKIDENKKALRKSIRKFVNEQFEKRQQTVLIGGGFPPALLKEFKDKIMAGGSRIYFVHGGDDVLELKY</sequence>
<dbReference type="Gene3D" id="1.25.40.10">
    <property type="entry name" value="Tetratricopeptide repeat domain"/>
    <property type="match status" value="1"/>
</dbReference>
<dbReference type="AlphaFoldDB" id="A0AAJ7P9L5"/>
<dbReference type="Pfam" id="PF00254">
    <property type="entry name" value="FKBP_C"/>
    <property type="match status" value="1"/>
</dbReference>
<dbReference type="GeneID" id="108863793"/>
<evidence type="ECO:0000256" key="1">
    <source>
        <dbReference type="ARBA" id="ARBA00022737"/>
    </source>
</evidence>
<dbReference type="GO" id="GO:0003755">
    <property type="term" value="F:peptidyl-prolyl cis-trans isomerase activity"/>
    <property type="evidence" value="ECO:0007669"/>
    <property type="project" value="UniProtKB-KW"/>
</dbReference>
<keyword evidence="3" id="KW-0413">Isomerase</keyword>
<dbReference type="SUPFAM" id="SSF48452">
    <property type="entry name" value="TPR-like"/>
    <property type="match status" value="1"/>
</dbReference>